<evidence type="ECO:0000313" key="2">
    <source>
        <dbReference type="Proteomes" id="UP000265618"/>
    </source>
</evidence>
<feature type="non-terminal residue" evidence="1">
    <location>
        <position position="81"/>
    </location>
</feature>
<sequence length="81" mass="8625">TLIRAANEFHRVLPPHGTVVAMCSVMRSKRVARALTAGGFTVKSQMIIVAFPTYAVITAEKPGDEADAVSAGDSLMRGHNE</sequence>
<organism evidence="1 2">
    <name type="scientific">Kipferlia bialata</name>
    <dbReference type="NCBI Taxonomy" id="797122"/>
    <lineage>
        <taxon>Eukaryota</taxon>
        <taxon>Metamonada</taxon>
        <taxon>Carpediemonas-like organisms</taxon>
        <taxon>Kipferlia</taxon>
    </lineage>
</organism>
<dbReference type="Proteomes" id="UP000265618">
    <property type="component" value="Unassembled WGS sequence"/>
</dbReference>
<keyword evidence="2" id="KW-1185">Reference proteome</keyword>
<feature type="non-terminal residue" evidence="1">
    <location>
        <position position="1"/>
    </location>
</feature>
<name>A0A9K3DBW4_9EUKA</name>
<dbReference type="EMBL" id="BDIP01010834">
    <property type="protein sequence ID" value="GIQ92883.1"/>
    <property type="molecule type" value="Genomic_DNA"/>
</dbReference>
<comment type="caution">
    <text evidence="1">The sequence shown here is derived from an EMBL/GenBank/DDBJ whole genome shotgun (WGS) entry which is preliminary data.</text>
</comment>
<proteinExistence type="predicted"/>
<gene>
    <name evidence="1" type="ORF">KIPB_016931</name>
</gene>
<reference evidence="1 2" key="1">
    <citation type="journal article" date="2018" name="PLoS ONE">
        <title>The draft genome of Kipferlia bialata reveals reductive genome evolution in fornicate parasites.</title>
        <authorList>
            <person name="Tanifuji G."/>
            <person name="Takabayashi S."/>
            <person name="Kume K."/>
            <person name="Takagi M."/>
            <person name="Nakayama T."/>
            <person name="Kamikawa R."/>
            <person name="Inagaki Y."/>
            <person name="Hashimoto T."/>
        </authorList>
    </citation>
    <scope>NUCLEOTIDE SEQUENCE [LARGE SCALE GENOMIC DNA]</scope>
    <source>
        <strain evidence="1">NY0173</strain>
    </source>
</reference>
<accession>A0A9K3DBW4</accession>
<evidence type="ECO:0000313" key="1">
    <source>
        <dbReference type="EMBL" id="GIQ92883.1"/>
    </source>
</evidence>
<protein>
    <submittedName>
        <fullName evidence="1">Uncharacterized protein</fullName>
    </submittedName>
</protein>
<dbReference type="AlphaFoldDB" id="A0A9K3DBW4"/>